<dbReference type="SUPFAM" id="SSF50370">
    <property type="entry name" value="Ricin B-like lectins"/>
    <property type="match status" value="1"/>
</dbReference>
<dbReference type="InterPro" id="IPR001715">
    <property type="entry name" value="CH_dom"/>
</dbReference>
<keyword evidence="1" id="KW-0175">Coiled coil</keyword>
<accession>A0ABR2L373</accession>
<dbReference type="Pfam" id="PF00307">
    <property type="entry name" value="CH"/>
    <property type="match status" value="2"/>
</dbReference>
<organism evidence="3 4">
    <name type="scientific">Tritrichomonas musculus</name>
    <dbReference type="NCBI Taxonomy" id="1915356"/>
    <lineage>
        <taxon>Eukaryota</taxon>
        <taxon>Metamonada</taxon>
        <taxon>Parabasalia</taxon>
        <taxon>Tritrichomonadida</taxon>
        <taxon>Tritrichomonadidae</taxon>
        <taxon>Tritrichomonas</taxon>
    </lineage>
</organism>
<dbReference type="InterPro" id="IPR036872">
    <property type="entry name" value="CH_dom_sf"/>
</dbReference>
<dbReference type="Proteomes" id="UP001470230">
    <property type="component" value="Unassembled WGS sequence"/>
</dbReference>
<dbReference type="PROSITE" id="PS50021">
    <property type="entry name" value="CH"/>
    <property type="match status" value="2"/>
</dbReference>
<feature type="domain" description="Calponin-homology (CH)" evidence="2">
    <location>
        <begin position="151"/>
        <end position="249"/>
    </location>
</feature>
<feature type="domain" description="Calponin-homology (CH)" evidence="2">
    <location>
        <begin position="13"/>
        <end position="120"/>
    </location>
</feature>
<dbReference type="CDD" id="cd00161">
    <property type="entry name" value="beta-trefoil_Ricin-like"/>
    <property type="match status" value="1"/>
</dbReference>
<feature type="coiled-coil region" evidence="1">
    <location>
        <begin position="375"/>
        <end position="810"/>
    </location>
</feature>
<evidence type="ECO:0000313" key="3">
    <source>
        <dbReference type="EMBL" id="KAK8897804.1"/>
    </source>
</evidence>
<proteinExistence type="predicted"/>
<dbReference type="PANTHER" id="PTHR11915">
    <property type="entry name" value="SPECTRIN/FILAMIN RELATED CYTOSKELETAL PROTEIN"/>
    <property type="match status" value="1"/>
</dbReference>
<dbReference type="SUPFAM" id="SSF47576">
    <property type="entry name" value="Calponin-homology domain, CH-domain"/>
    <property type="match status" value="1"/>
</dbReference>
<evidence type="ECO:0000256" key="1">
    <source>
        <dbReference type="SAM" id="Coils"/>
    </source>
</evidence>
<comment type="caution">
    <text evidence="3">The sequence shown here is derived from an EMBL/GenBank/DDBJ whole genome shotgun (WGS) entry which is preliminary data.</text>
</comment>
<dbReference type="SMART" id="SM00033">
    <property type="entry name" value="CH"/>
    <property type="match status" value="2"/>
</dbReference>
<reference evidence="3 4" key="1">
    <citation type="submission" date="2024-04" db="EMBL/GenBank/DDBJ databases">
        <title>Tritrichomonas musculus Genome.</title>
        <authorList>
            <person name="Alves-Ferreira E."/>
            <person name="Grigg M."/>
            <person name="Lorenzi H."/>
            <person name="Galac M."/>
        </authorList>
    </citation>
    <scope>NUCLEOTIDE SEQUENCE [LARGE SCALE GENOMIC DNA]</scope>
    <source>
        <strain evidence="3 4">EAF2021</strain>
    </source>
</reference>
<evidence type="ECO:0000313" key="4">
    <source>
        <dbReference type="Proteomes" id="UP001470230"/>
    </source>
</evidence>
<name>A0ABR2L373_9EUKA</name>
<dbReference type="InterPro" id="IPR035992">
    <property type="entry name" value="Ricin_B-like_lectins"/>
</dbReference>
<gene>
    <name evidence="3" type="ORF">M9Y10_000032</name>
</gene>
<dbReference type="Gene3D" id="1.10.418.10">
    <property type="entry name" value="Calponin-like domain"/>
    <property type="match status" value="2"/>
</dbReference>
<keyword evidence="4" id="KW-1185">Reference proteome</keyword>
<dbReference type="EMBL" id="JAPFFF010000001">
    <property type="protein sequence ID" value="KAK8897804.1"/>
    <property type="molecule type" value="Genomic_DNA"/>
</dbReference>
<evidence type="ECO:0000259" key="2">
    <source>
        <dbReference type="PROSITE" id="PS50021"/>
    </source>
</evidence>
<feature type="coiled-coil region" evidence="1">
    <location>
        <begin position="846"/>
        <end position="880"/>
    </location>
</feature>
<sequence>MLGLSKVNDNWVPLQVKVFSRWVSSQLKNSKDVEVKDIQKDLSNGVALVELATELTHKPPTRGWVGKPKLKVEMVQNCELALDMFEKDGVNFVGISGKDISDNNQKLILGLIWTLILHYSVDQSVGNIIEPIGKSNKQNSSDKKLNKQSKTNSKETLMSWANHRVENYPNVHNFKPFDLSLCALLDSFFPQKINYYSLNPEDTEHNCALATKVMKEAGIPIYIYPEDLSKNNNTVDDKTLLTQLSSVKVTLDNVKQQEKVSTIIEKEDSIYDSDDGNDNIIEKTIENQREIEDKAHEIDQLSNEIDDAQNEIQSLISARVKTENQLSDLAKSYSDLKNYYKKERDARIRAENELKLQIKVNEKINNEKELILISFSNLESERDCEKSTRIQAEEEAESLKRANKNQENEIKNLSSKLEQSKTDVQILSKRLTELSSQMQHTSMNTASYENKNLQLQLNMLTTDLIHLENDFEYEKKAKKEFKSEIQRLRYAYDMIQNEKEFEAEARQEAELEVEQLQKKLEEIQKRSKETIKSYSQVIKNTLSKLHNEKELRKELEVKNDILEGALSNTIGDLYEAGQETREDERKISQLELEVERLSNELENVEDYIEIQKEEKDNLCSNLISCVSKNALLKNDIENEKEKKIHYKSEVQRLRYALQIAQTENDFEIEMNQEAEYEVEQLKKENKKQQKEFREAQKRSNETIKTYSKVIQRQLVEQHNEKEALQEEALKNELLQSALLQTVNDLAEADEAESQIPELESEVERLSRELDNLETLYETQHEEKNIAQQNVDLLIRERFDLQSQLKEAEYEVERLSYALETIQNYDDSNMSALEEAKLEISDTYTALAATKYQVKKLEAAYEQAVEKIKILTKALSESQKQVVAEFDARKIAEEDAAGLSKQVNELISIIEEQRSGEEEANEVLNEPEDNYNAIGQEENATFVGLPIEGDNFEFSGKLFALTMNIDNHPYALTLMNNTEHFINEGGMKLDLAIPNIRDDVRQQFTFGNDDWNTVIDSFAQKGMVWDVANADNWNPPDGTPFYLFPFHGRHNQHFVYKDGMIYAKQNGQVVTYVGGDIPFVMAEPSESLIEKQTFHIELL</sequence>
<feature type="coiled-coil region" evidence="1">
    <location>
        <begin position="291"/>
        <end position="325"/>
    </location>
</feature>
<protein>
    <recommendedName>
        <fullName evidence="2">Calponin-homology (CH) domain-containing protein</fullName>
    </recommendedName>
</protein>